<protein>
    <submittedName>
        <fullName evidence="1">Uncharacterized protein</fullName>
    </submittedName>
</protein>
<organism evidence="1">
    <name type="scientific">viral metagenome</name>
    <dbReference type="NCBI Taxonomy" id="1070528"/>
    <lineage>
        <taxon>unclassified sequences</taxon>
        <taxon>metagenomes</taxon>
        <taxon>organismal metagenomes</taxon>
    </lineage>
</organism>
<sequence length="98" mass="11887">MSIHSIIDYIKKNNIEETSYFKGDINEYLNNGQIYINLLQVNFPDYYEYSNNSIVFFYNNYWIYLSFDITMNYKDIFWNISISKNKDDLKKSPVISLY</sequence>
<dbReference type="AlphaFoldDB" id="A0A6C0CEC5"/>
<name>A0A6C0CEC5_9ZZZZ</name>
<accession>A0A6C0CEC5</accession>
<dbReference type="EMBL" id="MN739405">
    <property type="protein sequence ID" value="QHT03106.1"/>
    <property type="molecule type" value="Genomic_DNA"/>
</dbReference>
<proteinExistence type="predicted"/>
<evidence type="ECO:0000313" key="1">
    <source>
        <dbReference type="EMBL" id="QHT03106.1"/>
    </source>
</evidence>
<reference evidence="1" key="1">
    <citation type="journal article" date="2020" name="Nature">
        <title>Giant virus diversity and host interactions through global metagenomics.</title>
        <authorList>
            <person name="Schulz F."/>
            <person name="Roux S."/>
            <person name="Paez-Espino D."/>
            <person name="Jungbluth S."/>
            <person name="Walsh D.A."/>
            <person name="Denef V.J."/>
            <person name="McMahon K.D."/>
            <person name="Konstantinidis K.T."/>
            <person name="Eloe-Fadrosh E.A."/>
            <person name="Kyrpides N.C."/>
            <person name="Woyke T."/>
        </authorList>
    </citation>
    <scope>NUCLEOTIDE SEQUENCE</scope>
    <source>
        <strain evidence="1">GVMAG-M-3300020727-4</strain>
    </source>
</reference>